<feature type="signal peptide" evidence="1">
    <location>
        <begin position="1"/>
        <end position="22"/>
    </location>
</feature>
<feature type="chain" id="PRO_5046743483" evidence="1">
    <location>
        <begin position="23"/>
        <end position="108"/>
    </location>
</feature>
<dbReference type="RefSeq" id="WP_274142842.1">
    <property type="nucleotide sequence ID" value="NZ_JAJUBB010000009.1"/>
</dbReference>
<dbReference type="Proteomes" id="UP001149821">
    <property type="component" value="Unassembled WGS sequence"/>
</dbReference>
<protein>
    <submittedName>
        <fullName evidence="2">General secretion pathway protein GspB</fullName>
    </submittedName>
</protein>
<comment type="caution">
    <text evidence="2">The sequence shown here is derived from an EMBL/GenBank/DDBJ whole genome shotgun (WGS) entry which is preliminary data.</text>
</comment>
<organism evidence="2 3">
    <name type="scientific">Enterovibrio qingdaonensis</name>
    <dbReference type="NCBI Taxonomy" id="2899818"/>
    <lineage>
        <taxon>Bacteria</taxon>
        <taxon>Pseudomonadati</taxon>
        <taxon>Pseudomonadota</taxon>
        <taxon>Gammaproteobacteria</taxon>
        <taxon>Vibrionales</taxon>
        <taxon>Vibrionaceae</taxon>
        <taxon>Enterovibrio</taxon>
    </lineage>
</organism>
<sequence>MKAASKYVGALVLMMMPALCFAIDDPTAPLGYRAPATVKKQTTFRLPKLDAIMCSSEQYCSAILDGESVQQGQTIKGFSVSAIRENRVVLNRGNKRWSLTIFNEQVVQ</sequence>
<accession>A0ABT5QMH5</accession>
<keyword evidence="3" id="KW-1185">Reference proteome</keyword>
<dbReference type="EMBL" id="JAJUBB010000009">
    <property type="protein sequence ID" value="MDD1782197.1"/>
    <property type="molecule type" value="Genomic_DNA"/>
</dbReference>
<keyword evidence="1" id="KW-0732">Signal</keyword>
<gene>
    <name evidence="2" type="ORF">LRP49_13545</name>
</gene>
<name>A0ABT5QMH5_9GAMM</name>
<evidence type="ECO:0000256" key="1">
    <source>
        <dbReference type="SAM" id="SignalP"/>
    </source>
</evidence>
<evidence type="ECO:0000313" key="2">
    <source>
        <dbReference type="EMBL" id="MDD1782197.1"/>
    </source>
</evidence>
<proteinExistence type="predicted"/>
<reference evidence="2" key="1">
    <citation type="submission" date="2021-12" db="EMBL/GenBank/DDBJ databases">
        <title>Enterovibrio ZSDZ35 sp. nov. and Enterovibrio ZSDZ42 sp. nov., isolated from coastal seawater in Qingdao.</title>
        <authorList>
            <person name="Zhang P."/>
        </authorList>
    </citation>
    <scope>NUCLEOTIDE SEQUENCE</scope>
    <source>
        <strain evidence="2">ZSDZ35</strain>
    </source>
</reference>
<evidence type="ECO:0000313" key="3">
    <source>
        <dbReference type="Proteomes" id="UP001149821"/>
    </source>
</evidence>